<accession>G7DX22</accession>
<evidence type="ECO:0000313" key="2">
    <source>
        <dbReference type="Proteomes" id="UP000009131"/>
    </source>
</evidence>
<proteinExistence type="predicted"/>
<gene>
    <name evidence="1" type="primary">Mo01774</name>
    <name evidence="1" type="ORF">E5Q_01774</name>
</gene>
<dbReference type="Proteomes" id="UP000009131">
    <property type="component" value="Unassembled WGS sequence"/>
</dbReference>
<reference evidence="1 2" key="2">
    <citation type="journal article" date="2012" name="Open Biol.">
        <title>Characteristics of nucleosomes and linker DNA regions on the genome of the basidiomycete Mixia osmundae revealed by mono- and dinucleosome mapping.</title>
        <authorList>
            <person name="Nishida H."/>
            <person name="Kondo S."/>
            <person name="Matsumoto T."/>
            <person name="Suzuki Y."/>
            <person name="Yoshikawa H."/>
            <person name="Taylor T.D."/>
            <person name="Sugiyama J."/>
        </authorList>
    </citation>
    <scope>NUCLEOTIDE SEQUENCE [LARGE SCALE GENOMIC DNA]</scope>
    <source>
        <strain evidence="2">CBS 9802 / IAM 14324 / JCM 22182 / KY 12970</strain>
    </source>
</reference>
<organism evidence="1 2">
    <name type="scientific">Mixia osmundae (strain CBS 9802 / IAM 14324 / JCM 22182 / KY 12970)</name>
    <dbReference type="NCBI Taxonomy" id="764103"/>
    <lineage>
        <taxon>Eukaryota</taxon>
        <taxon>Fungi</taxon>
        <taxon>Dikarya</taxon>
        <taxon>Basidiomycota</taxon>
        <taxon>Pucciniomycotina</taxon>
        <taxon>Mixiomycetes</taxon>
        <taxon>Mixiales</taxon>
        <taxon>Mixiaceae</taxon>
        <taxon>Mixia</taxon>
    </lineage>
</organism>
<evidence type="ECO:0000313" key="1">
    <source>
        <dbReference type="EMBL" id="GAA95119.1"/>
    </source>
</evidence>
<dbReference type="AlphaFoldDB" id="G7DX22"/>
<reference evidence="1 2" key="1">
    <citation type="journal article" date="2011" name="J. Gen. Appl. Microbiol.">
        <title>Draft genome sequencing of the enigmatic basidiomycete Mixia osmundae.</title>
        <authorList>
            <person name="Nishida H."/>
            <person name="Nagatsuka Y."/>
            <person name="Sugiyama J."/>
        </authorList>
    </citation>
    <scope>NUCLEOTIDE SEQUENCE [LARGE SCALE GENOMIC DNA]</scope>
    <source>
        <strain evidence="2">CBS 9802 / IAM 14324 / JCM 22182 / KY 12970</strain>
    </source>
</reference>
<comment type="caution">
    <text evidence="1">The sequence shown here is derived from an EMBL/GenBank/DDBJ whole genome shotgun (WGS) entry which is preliminary data.</text>
</comment>
<dbReference type="HOGENOM" id="CLU_2543065_0_0_1"/>
<sequence length="83" mass="9443">MHCSSKHDHLLGALRLFRLKRLKSSGSGGFYRSYRQSPSFCLQKSCDYSYSSSACRTCDEKIDCVGTENRRRGILLVKLSCRS</sequence>
<keyword evidence="2" id="KW-1185">Reference proteome</keyword>
<dbReference type="EMBL" id="BABT02000054">
    <property type="protein sequence ID" value="GAA95119.1"/>
    <property type="molecule type" value="Genomic_DNA"/>
</dbReference>
<dbReference type="RefSeq" id="XP_014566647.1">
    <property type="nucleotide sequence ID" value="XM_014711161.1"/>
</dbReference>
<dbReference type="InParanoid" id="G7DX22"/>
<protein>
    <submittedName>
        <fullName evidence="1">Uncharacterized protein</fullName>
    </submittedName>
</protein>
<name>G7DX22_MIXOS</name>